<organism evidence="1">
    <name type="scientific">marine sediment metagenome</name>
    <dbReference type="NCBI Taxonomy" id="412755"/>
    <lineage>
        <taxon>unclassified sequences</taxon>
        <taxon>metagenomes</taxon>
        <taxon>ecological metagenomes</taxon>
    </lineage>
</organism>
<proteinExistence type="predicted"/>
<dbReference type="AlphaFoldDB" id="A0A0F8W0Y2"/>
<reference evidence="1" key="1">
    <citation type="journal article" date="2015" name="Nature">
        <title>Complex archaea that bridge the gap between prokaryotes and eukaryotes.</title>
        <authorList>
            <person name="Spang A."/>
            <person name="Saw J.H."/>
            <person name="Jorgensen S.L."/>
            <person name="Zaremba-Niedzwiedzka K."/>
            <person name="Martijn J."/>
            <person name="Lind A.E."/>
            <person name="van Eijk R."/>
            <person name="Schleper C."/>
            <person name="Guy L."/>
            <person name="Ettema T.J."/>
        </authorList>
    </citation>
    <scope>NUCLEOTIDE SEQUENCE</scope>
</reference>
<accession>A0A0F8W0Y2</accession>
<comment type="caution">
    <text evidence="1">The sequence shown here is derived from an EMBL/GenBank/DDBJ whole genome shotgun (WGS) entry which is preliminary data.</text>
</comment>
<evidence type="ECO:0000313" key="1">
    <source>
        <dbReference type="EMBL" id="KKK50278.1"/>
    </source>
</evidence>
<gene>
    <name evidence="1" type="ORF">LCGC14_3126630</name>
</gene>
<dbReference type="EMBL" id="LAZR01068101">
    <property type="protein sequence ID" value="KKK50278.1"/>
    <property type="molecule type" value="Genomic_DNA"/>
</dbReference>
<protein>
    <submittedName>
        <fullName evidence="1">Uncharacterized protein</fullName>
    </submittedName>
</protein>
<name>A0A0F8W0Y2_9ZZZZ</name>
<sequence>MIDNKQIIIDSGMAYNVLDLAKVYSSMADYVRVTNRESCGWAFGCVFWNKVNMN</sequence>